<dbReference type="InterPro" id="IPR051265">
    <property type="entry name" value="HIBADH-related_NP60_sf"/>
</dbReference>
<comment type="similarity">
    <text evidence="1">Belongs to the HIBADH-related family. NP60 subfamily.</text>
</comment>
<comment type="caution">
    <text evidence="5">The sequence shown here is derived from an EMBL/GenBank/DDBJ whole genome shotgun (WGS) entry which is preliminary data.</text>
</comment>
<evidence type="ECO:0000313" key="5">
    <source>
        <dbReference type="EMBL" id="KAL1636400.1"/>
    </source>
</evidence>
<feature type="domain" description="Phosphogluconate dehydrogenase NAD-binding putative C-terminal" evidence="4">
    <location>
        <begin position="241"/>
        <end position="319"/>
    </location>
</feature>
<protein>
    <recommendedName>
        <fullName evidence="7">6-phosphogluconate dehydrogenase C-terminal domain-like protein</fullName>
    </recommendedName>
</protein>
<evidence type="ECO:0008006" key="7">
    <source>
        <dbReference type="Google" id="ProtNLM"/>
    </source>
</evidence>
<sequence>MAATASRAAVGIISIGDMGLGVAKLLQAHRYEVLTTTVGRSPSTHARATSAGITVLPSDVALVEKADYILSIVPPRDAVATANRIIDAWTIASRPAAASTNPLYFLDLNAIAPSTARGIDAALASRAPDIRFVDGGIIGAPPKFLGNESSSSTNGSEAHAQIDDDPELARSLRAWKRPSIPISGPYSLSDAAAAPSGPHLAAVLNTKHLGAEIGPASGLKASFAALTKGFYALALQSYTTAHQLSVLPELRAQLGAAFPATLAAADRGVVGMQPKAYRWEGEMREIAETFRTEGGWGGGEEEEAGKKAIFDGVAEVYRVVAEETALGTDEGRKEGVEEVVAELARGVRGGKGRGKGE</sequence>
<name>A0ABR3TA33_9PEZI</name>
<dbReference type="EMBL" id="JAKEKT020000102">
    <property type="protein sequence ID" value="KAL1636400.1"/>
    <property type="molecule type" value="Genomic_DNA"/>
</dbReference>
<dbReference type="PANTHER" id="PTHR43580:SF2">
    <property type="entry name" value="CYTOKINE-LIKE NUCLEAR FACTOR N-PAC"/>
    <property type="match status" value="1"/>
</dbReference>
<dbReference type="Gene3D" id="3.40.50.720">
    <property type="entry name" value="NAD(P)-binding Rossmann-like Domain"/>
    <property type="match status" value="1"/>
</dbReference>
<evidence type="ECO:0000256" key="2">
    <source>
        <dbReference type="SAM" id="MobiDB-lite"/>
    </source>
</evidence>
<evidence type="ECO:0000259" key="3">
    <source>
        <dbReference type="Pfam" id="PF03446"/>
    </source>
</evidence>
<feature type="domain" description="6-phosphogluconate dehydrogenase NADP-binding" evidence="3">
    <location>
        <begin position="10"/>
        <end position="140"/>
    </location>
</feature>
<keyword evidence="6" id="KW-1185">Reference proteome</keyword>
<feature type="region of interest" description="Disordered" evidence="2">
    <location>
        <begin position="144"/>
        <end position="164"/>
    </location>
</feature>
<dbReference type="Pfam" id="PF09130">
    <property type="entry name" value="DUF1932"/>
    <property type="match status" value="1"/>
</dbReference>
<proteinExistence type="inferred from homology"/>
<feature type="compositionally biased region" description="Low complexity" evidence="2">
    <location>
        <begin position="146"/>
        <end position="157"/>
    </location>
</feature>
<dbReference type="Pfam" id="PF03446">
    <property type="entry name" value="NAD_binding_2"/>
    <property type="match status" value="1"/>
</dbReference>
<accession>A0ABR3TA33</accession>
<dbReference type="InterPro" id="IPR015814">
    <property type="entry name" value="Pgluconate_DH_NAD-bd_C"/>
</dbReference>
<evidence type="ECO:0000259" key="4">
    <source>
        <dbReference type="Pfam" id="PF09130"/>
    </source>
</evidence>
<dbReference type="InterPro" id="IPR008927">
    <property type="entry name" value="6-PGluconate_DH-like_C_sf"/>
</dbReference>
<dbReference type="Gene3D" id="1.10.1040.10">
    <property type="entry name" value="N-(1-d-carboxylethyl)-l-norvaline Dehydrogenase, domain 2"/>
    <property type="match status" value="1"/>
</dbReference>
<gene>
    <name evidence="5" type="ORF">SLS58_009819</name>
</gene>
<dbReference type="SUPFAM" id="SSF48179">
    <property type="entry name" value="6-phosphogluconate dehydrogenase C-terminal domain-like"/>
    <property type="match status" value="1"/>
</dbReference>
<evidence type="ECO:0000313" key="6">
    <source>
        <dbReference type="Proteomes" id="UP001521184"/>
    </source>
</evidence>
<dbReference type="PANTHER" id="PTHR43580">
    <property type="entry name" value="OXIDOREDUCTASE GLYR1-RELATED"/>
    <property type="match status" value="1"/>
</dbReference>
<dbReference type="SUPFAM" id="SSF51735">
    <property type="entry name" value="NAD(P)-binding Rossmann-fold domains"/>
    <property type="match status" value="1"/>
</dbReference>
<organism evidence="5 6">
    <name type="scientific">Diplodia intermedia</name>
    <dbReference type="NCBI Taxonomy" id="856260"/>
    <lineage>
        <taxon>Eukaryota</taxon>
        <taxon>Fungi</taxon>
        <taxon>Dikarya</taxon>
        <taxon>Ascomycota</taxon>
        <taxon>Pezizomycotina</taxon>
        <taxon>Dothideomycetes</taxon>
        <taxon>Dothideomycetes incertae sedis</taxon>
        <taxon>Botryosphaeriales</taxon>
        <taxon>Botryosphaeriaceae</taxon>
        <taxon>Diplodia</taxon>
    </lineage>
</organism>
<dbReference type="InterPro" id="IPR036291">
    <property type="entry name" value="NAD(P)-bd_dom_sf"/>
</dbReference>
<dbReference type="InterPro" id="IPR006115">
    <property type="entry name" value="6PGDH_NADP-bd"/>
</dbReference>
<dbReference type="Proteomes" id="UP001521184">
    <property type="component" value="Unassembled WGS sequence"/>
</dbReference>
<reference evidence="5 6" key="1">
    <citation type="journal article" date="2023" name="Plant Dis.">
        <title>First Report of Diplodia intermedia Causing Canker and Dieback Diseases on Apple Trees in Canada.</title>
        <authorList>
            <person name="Ellouze W."/>
            <person name="Ilyukhin E."/>
            <person name="Sulman M."/>
            <person name="Ali S."/>
        </authorList>
    </citation>
    <scope>NUCLEOTIDE SEQUENCE [LARGE SCALE GENOMIC DNA]</scope>
    <source>
        <strain evidence="5 6">M45-28</strain>
    </source>
</reference>
<evidence type="ECO:0000256" key="1">
    <source>
        <dbReference type="ARBA" id="ARBA00007598"/>
    </source>
</evidence>
<dbReference type="InterPro" id="IPR013328">
    <property type="entry name" value="6PGD_dom2"/>
</dbReference>